<dbReference type="InterPro" id="IPR001841">
    <property type="entry name" value="Znf_RING"/>
</dbReference>
<gene>
    <name evidence="6" type="ORF">GSLYS_00016467001</name>
</gene>
<feature type="region of interest" description="Disordered" evidence="4">
    <location>
        <begin position="210"/>
        <end position="262"/>
    </location>
</feature>
<feature type="region of interest" description="Disordered" evidence="4">
    <location>
        <begin position="159"/>
        <end position="191"/>
    </location>
</feature>
<evidence type="ECO:0000256" key="1">
    <source>
        <dbReference type="ARBA" id="ARBA00022771"/>
    </source>
</evidence>
<dbReference type="EMBL" id="CAXITT010000515">
    <property type="protein sequence ID" value="CAL1542933.1"/>
    <property type="molecule type" value="Genomic_DNA"/>
</dbReference>
<organism evidence="6 7">
    <name type="scientific">Lymnaea stagnalis</name>
    <name type="common">Great pond snail</name>
    <name type="synonym">Helix stagnalis</name>
    <dbReference type="NCBI Taxonomy" id="6523"/>
    <lineage>
        <taxon>Eukaryota</taxon>
        <taxon>Metazoa</taxon>
        <taxon>Spiralia</taxon>
        <taxon>Lophotrochozoa</taxon>
        <taxon>Mollusca</taxon>
        <taxon>Gastropoda</taxon>
        <taxon>Heterobranchia</taxon>
        <taxon>Euthyneura</taxon>
        <taxon>Panpulmonata</taxon>
        <taxon>Hygrophila</taxon>
        <taxon>Lymnaeoidea</taxon>
        <taxon>Lymnaeidae</taxon>
        <taxon>Lymnaea</taxon>
    </lineage>
</organism>
<dbReference type="Proteomes" id="UP001497497">
    <property type="component" value="Unassembled WGS sequence"/>
</dbReference>
<feature type="compositionally biased region" description="Polar residues" evidence="4">
    <location>
        <begin position="242"/>
        <end position="253"/>
    </location>
</feature>
<keyword evidence="1 3" id="KW-0863">Zinc-finger</keyword>
<accession>A0AAV2IAQ3</accession>
<evidence type="ECO:0000256" key="2">
    <source>
        <dbReference type="ARBA" id="ARBA00022833"/>
    </source>
</evidence>
<evidence type="ECO:0000256" key="3">
    <source>
        <dbReference type="PROSITE-ProRule" id="PRU00175"/>
    </source>
</evidence>
<proteinExistence type="predicted"/>
<dbReference type="Gene3D" id="3.30.40.10">
    <property type="entry name" value="Zinc/RING finger domain, C3HC4 (zinc finger)"/>
    <property type="match status" value="1"/>
</dbReference>
<dbReference type="InterPro" id="IPR013083">
    <property type="entry name" value="Znf_RING/FYVE/PHD"/>
</dbReference>
<protein>
    <recommendedName>
        <fullName evidence="5">RING-type domain-containing protein</fullName>
    </recommendedName>
</protein>
<evidence type="ECO:0000313" key="6">
    <source>
        <dbReference type="EMBL" id="CAL1542933.1"/>
    </source>
</evidence>
<keyword evidence="1 3" id="KW-0479">Metal-binding</keyword>
<dbReference type="PROSITE" id="PS50089">
    <property type="entry name" value="ZF_RING_2"/>
    <property type="match status" value="1"/>
</dbReference>
<evidence type="ECO:0000256" key="4">
    <source>
        <dbReference type="SAM" id="MobiDB-lite"/>
    </source>
</evidence>
<feature type="compositionally biased region" description="Acidic residues" evidence="4">
    <location>
        <begin position="177"/>
        <end position="188"/>
    </location>
</feature>
<reference evidence="6 7" key="1">
    <citation type="submission" date="2024-04" db="EMBL/GenBank/DDBJ databases">
        <authorList>
            <consortium name="Genoscope - CEA"/>
            <person name="William W."/>
        </authorList>
    </citation>
    <scope>NUCLEOTIDE SEQUENCE [LARGE SCALE GENOMIC DNA]</scope>
</reference>
<keyword evidence="2" id="KW-0862">Zinc</keyword>
<dbReference type="AlphaFoldDB" id="A0AAV2IAQ3"/>
<comment type="caution">
    <text evidence="6">The sequence shown here is derived from an EMBL/GenBank/DDBJ whole genome shotgun (WGS) entry which is preliminary data.</text>
</comment>
<dbReference type="GO" id="GO:0008270">
    <property type="term" value="F:zinc ion binding"/>
    <property type="evidence" value="ECO:0007669"/>
    <property type="project" value="UniProtKB-KW"/>
</dbReference>
<evidence type="ECO:0000259" key="5">
    <source>
        <dbReference type="PROSITE" id="PS50089"/>
    </source>
</evidence>
<dbReference type="Pfam" id="PF13920">
    <property type="entry name" value="zf-C3HC4_3"/>
    <property type="match status" value="1"/>
</dbReference>
<keyword evidence="7" id="KW-1185">Reference proteome</keyword>
<feature type="domain" description="RING-type" evidence="5">
    <location>
        <begin position="288"/>
        <end position="326"/>
    </location>
</feature>
<name>A0AAV2IAQ3_LYMST</name>
<sequence>MAANSKLLTSLEGLSPTYLANGTFKSQALAIVASLSSEDSPILSSSTRGYNTLQPIDEKVLIQEIVKIQLTKIRDLFGKYKIAITSAQGIEPCPLYFLIYCVIEMERIGEEIHGSSLFNKCVQLQDVLPENFIDRLTVRLREFRLPDFEDLASSEIFPTVPHDGQVSRENVTLGDETNLEDSGEDDVDGLSSTSTVNALLLGSLSDNSSLIPGSPEDLASTSVGAPSNKMSGERETRRTGSQKEASLIRQNTRVGGRVGAESEERTANSRIVEALLAVTNENKLLEDCKLCVKCHDKPRGITFLPCGHFTMCRECAGPTYICNLCQKSVLATVDTFLC</sequence>
<feature type="compositionally biased region" description="Polar residues" evidence="4">
    <location>
        <begin position="219"/>
        <end position="230"/>
    </location>
</feature>
<evidence type="ECO:0000313" key="7">
    <source>
        <dbReference type="Proteomes" id="UP001497497"/>
    </source>
</evidence>